<dbReference type="AlphaFoldDB" id="A0AAW2XD44"/>
<reference evidence="1" key="2">
    <citation type="journal article" date="2024" name="Plant">
        <title>Genomic evolution and insights into agronomic trait innovations of Sesamum species.</title>
        <authorList>
            <person name="Miao H."/>
            <person name="Wang L."/>
            <person name="Qu L."/>
            <person name="Liu H."/>
            <person name="Sun Y."/>
            <person name="Le M."/>
            <person name="Wang Q."/>
            <person name="Wei S."/>
            <person name="Zheng Y."/>
            <person name="Lin W."/>
            <person name="Duan Y."/>
            <person name="Cao H."/>
            <person name="Xiong S."/>
            <person name="Wang X."/>
            <person name="Wei L."/>
            <person name="Li C."/>
            <person name="Ma Q."/>
            <person name="Ju M."/>
            <person name="Zhao R."/>
            <person name="Li G."/>
            <person name="Mu C."/>
            <person name="Tian Q."/>
            <person name="Mei H."/>
            <person name="Zhang T."/>
            <person name="Gao T."/>
            <person name="Zhang H."/>
        </authorList>
    </citation>
    <scope>NUCLEOTIDE SEQUENCE</scope>
    <source>
        <strain evidence="1">KEN1</strain>
    </source>
</reference>
<sequence length="142" mass="16583">MYDNAMDQAFIMRAVLMWTVNDLPAYGLASEWSTAGIMGCPTCMDGTWVFHLQHGRKAWYFDCHRKFLPKDHPDRRNKKAFTKNRMEYKIARLRLIREQIRDWVADFSLVVEQPLTLPSIMVATTSGLRKISFGIFHTGQRI</sequence>
<comment type="caution">
    <text evidence="1">The sequence shown here is derived from an EMBL/GenBank/DDBJ whole genome shotgun (WGS) entry which is preliminary data.</text>
</comment>
<dbReference type="PANTHER" id="PTHR10775">
    <property type="entry name" value="OS08G0208400 PROTEIN"/>
    <property type="match status" value="1"/>
</dbReference>
<reference evidence="1" key="1">
    <citation type="submission" date="2020-06" db="EMBL/GenBank/DDBJ databases">
        <authorList>
            <person name="Li T."/>
            <person name="Hu X."/>
            <person name="Zhang T."/>
            <person name="Song X."/>
            <person name="Zhang H."/>
            <person name="Dai N."/>
            <person name="Sheng W."/>
            <person name="Hou X."/>
            <person name="Wei L."/>
        </authorList>
    </citation>
    <scope>NUCLEOTIDE SEQUENCE</scope>
    <source>
        <strain evidence="1">KEN1</strain>
        <tissue evidence="1">Leaf</tissue>
    </source>
</reference>
<proteinExistence type="predicted"/>
<protein>
    <submittedName>
        <fullName evidence="1">Uncharacterized protein</fullName>
    </submittedName>
</protein>
<dbReference type="InterPro" id="IPR004242">
    <property type="entry name" value="Transposase_21"/>
</dbReference>
<accession>A0AAW2XD44</accession>
<dbReference type="EMBL" id="JACGWN010000004">
    <property type="protein sequence ID" value="KAL0451593.1"/>
    <property type="molecule type" value="Genomic_DNA"/>
</dbReference>
<dbReference type="PANTHER" id="PTHR10775:SF166">
    <property type="entry name" value="OS04G0146034 PROTEIN"/>
    <property type="match status" value="1"/>
</dbReference>
<dbReference type="Pfam" id="PF02992">
    <property type="entry name" value="Transposase_21"/>
    <property type="match status" value="1"/>
</dbReference>
<evidence type="ECO:0000313" key="1">
    <source>
        <dbReference type="EMBL" id="KAL0451593.1"/>
    </source>
</evidence>
<gene>
    <name evidence="1" type="ORF">Slati_1137400</name>
</gene>
<name>A0AAW2XD44_9LAMI</name>
<organism evidence="1">
    <name type="scientific">Sesamum latifolium</name>
    <dbReference type="NCBI Taxonomy" id="2727402"/>
    <lineage>
        <taxon>Eukaryota</taxon>
        <taxon>Viridiplantae</taxon>
        <taxon>Streptophyta</taxon>
        <taxon>Embryophyta</taxon>
        <taxon>Tracheophyta</taxon>
        <taxon>Spermatophyta</taxon>
        <taxon>Magnoliopsida</taxon>
        <taxon>eudicotyledons</taxon>
        <taxon>Gunneridae</taxon>
        <taxon>Pentapetalae</taxon>
        <taxon>asterids</taxon>
        <taxon>lamiids</taxon>
        <taxon>Lamiales</taxon>
        <taxon>Pedaliaceae</taxon>
        <taxon>Sesamum</taxon>
    </lineage>
</organism>